<dbReference type="InterPro" id="IPR036162">
    <property type="entry name" value="Resolvase-like_N_sf"/>
</dbReference>
<dbReference type="Gene3D" id="3.90.1750.20">
    <property type="entry name" value="Putative Large Serine Recombinase, Chain B, Domain 2"/>
    <property type="match status" value="1"/>
</dbReference>
<dbReference type="STRING" id="1476583.DEIPH_ctg013orf0001"/>
<dbReference type="AlphaFoldDB" id="A0A016QSX4"/>
<evidence type="ECO:0000259" key="1">
    <source>
        <dbReference type="PROSITE" id="PS51736"/>
    </source>
</evidence>
<dbReference type="InterPro" id="IPR050639">
    <property type="entry name" value="SSR_resolvase"/>
</dbReference>
<dbReference type="Pfam" id="PF13408">
    <property type="entry name" value="Zn_ribbon_recom"/>
    <property type="match status" value="1"/>
</dbReference>
<reference evidence="3 4" key="1">
    <citation type="submission" date="2014-03" db="EMBL/GenBank/DDBJ databases">
        <title>Draft genome sequence of Deinococcus phoenicis 1P10ME.</title>
        <authorList>
            <person name="Stepanov V.G."/>
            <person name="Vaishampayan P."/>
            <person name="Venkateswaran K."/>
            <person name="Fox G.E."/>
        </authorList>
    </citation>
    <scope>NUCLEOTIDE SEQUENCE [LARGE SCALE GENOMIC DNA]</scope>
    <source>
        <strain evidence="3 4">1P10ME</strain>
    </source>
</reference>
<evidence type="ECO:0000259" key="2">
    <source>
        <dbReference type="PROSITE" id="PS51737"/>
    </source>
</evidence>
<evidence type="ECO:0008006" key="5">
    <source>
        <dbReference type="Google" id="ProtNLM"/>
    </source>
</evidence>
<feature type="domain" description="Resolvase/invertase-type recombinase catalytic" evidence="1">
    <location>
        <begin position="4"/>
        <end position="151"/>
    </location>
</feature>
<dbReference type="InterPro" id="IPR038109">
    <property type="entry name" value="DNA_bind_recomb_sf"/>
</dbReference>
<proteinExistence type="predicted"/>
<organism evidence="3 4">
    <name type="scientific">Deinococcus phoenicis</name>
    <dbReference type="NCBI Taxonomy" id="1476583"/>
    <lineage>
        <taxon>Bacteria</taxon>
        <taxon>Thermotogati</taxon>
        <taxon>Deinococcota</taxon>
        <taxon>Deinococci</taxon>
        <taxon>Deinococcales</taxon>
        <taxon>Deinococcaceae</taxon>
        <taxon>Deinococcus</taxon>
    </lineage>
</organism>
<dbReference type="CDD" id="cd00338">
    <property type="entry name" value="Ser_Recombinase"/>
    <property type="match status" value="1"/>
</dbReference>
<dbReference type="Gene3D" id="3.40.50.1390">
    <property type="entry name" value="Resolvase, N-terminal catalytic domain"/>
    <property type="match status" value="1"/>
</dbReference>
<dbReference type="InterPro" id="IPR006119">
    <property type="entry name" value="Resolv_N"/>
</dbReference>
<dbReference type="GO" id="GO:0000150">
    <property type="term" value="F:DNA strand exchange activity"/>
    <property type="evidence" value="ECO:0007669"/>
    <property type="project" value="InterPro"/>
</dbReference>
<dbReference type="PATRIC" id="fig|1476583.3.peg.938"/>
<dbReference type="Pfam" id="PF07508">
    <property type="entry name" value="Recombinase"/>
    <property type="match status" value="1"/>
</dbReference>
<dbReference type="SUPFAM" id="SSF53041">
    <property type="entry name" value="Resolvase-like"/>
    <property type="match status" value="1"/>
</dbReference>
<gene>
    <name evidence="3" type="ORF">DEIPH_ctg013orf0001</name>
</gene>
<dbReference type="EMBL" id="JHAC01000013">
    <property type="protein sequence ID" value="EYB68899.1"/>
    <property type="molecule type" value="Genomic_DNA"/>
</dbReference>
<dbReference type="InterPro" id="IPR011109">
    <property type="entry name" value="DNA_bind_recombinase_dom"/>
</dbReference>
<dbReference type="PANTHER" id="PTHR30461:SF23">
    <property type="entry name" value="DNA RECOMBINASE-RELATED"/>
    <property type="match status" value="1"/>
</dbReference>
<dbReference type="GO" id="GO:0003677">
    <property type="term" value="F:DNA binding"/>
    <property type="evidence" value="ECO:0007669"/>
    <property type="project" value="InterPro"/>
</dbReference>
<dbReference type="Pfam" id="PF00239">
    <property type="entry name" value="Resolvase"/>
    <property type="match status" value="1"/>
</dbReference>
<feature type="domain" description="Recombinase" evidence="2">
    <location>
        <begin position="154"/>
        <end position="269"/>
    </location>
</feature>
<keyword evidence="4" id="KW-1185">Reference proteome</keyword>
<dbReference type="PROSITE" id="PS51737">
    <property type="entry name" value="RECOMBINASE_DNA_BIND"/>
    <property type="match status" value="1"/>
</dbReference>
<protein>
    <recommendedName>
        <fullName evidence="5">Recombinase family protein</fullName>
    </recommendedName>
</protein>
<dbReference type="eggNOG" id="COG1961">
    <property type="taxonomic scope" value="Bacteria"/>
</dbReference>
<dbReference type="InterPro" id="IPR025827">
    <property type="entry name" value="Zn_ribbon_recom_dom"/>
</dbReference>
<evidence type="ECO:0000313" key="4">
    <source>
        <dbReference type="Proteomes" id="UP000020492"/>
    </source>
</evidence>
<dbReference type="PROSITE" id="PS51736">
    <property type="entry name" value="RECOMBINASES_3"/>
    <property type="match status" value="1"/>
</dbReference>
<dbReference type="PANTHER" id="PTHR30461">
    <property type="entry name" value="DNA-INVERTASE FROM LAMBDOID PROPHAGE"/>
    <property type="match status" value="1"/>
</dbReference>
<name>A0A016QSX4_9DEIO</name>
<comment type="caution">
    <text evidence="3">The sequence shown here is derived from an EMBL/GenBank/DDBJ whole genome shotgun (WGS) entry which is preliminary data.</text>
</comment>
<dbReference type="RefSeq" id="WP_034354658.1">
    <property type="nucleotide sequence ID" value="NZ_JHAC01000013.1"/>
</dbReference>
<dbReference type="Proteomes" id="UP000020492">
    <property type="component" value="Unassembled WGS sequence"/>
</dbReference>
<evidence type="ECO:0000313" key="3">
    <source>
        <dbReference type="EMBL" id="EYB68899.1"/>
    </source>
</evidence>
<dbReference type="OrthoDB" id="9781670at2"/>
<dbReference type="SMART" id="SM00857">
    <property type="entry name" value="Resolvase"/>
    <property type="match status" value="1"/>
</dbReference>
<accession>A0A016QSX4</accession>
<sequence length="462" mass="50920">MPRPAALYLRTSDPNGATREDKHGLTAQEAECRQYAGRAGLTVVAVYSDAISGTTEARTGFGQLLADAHRFTDLVVYAVDRLARHPRAGYALIETAHLAGLTIHTAIEGMVDLDDDAGAMNTGMRLVFADAERRRVVKRLAAGKVAKMRAGKTVFKLRKYGWKDDQVQPAEAAWVTWMFERALEVGAHTIQQELHAQGVPSPTGEAAWDTSLIQAILRDPAYRGEWLWGRSKPGRPSSFQAPISAPCPRIVSDELWWAVQRAMQARRKGQGRRSSRADLFALQGRITCAECGRAMIGHRRDERNAYYTCGDSRHPLAKRHGCTHRVYYPAERIHTEVRGWLEGLLGQDVDLTPYLPNAAPEARDVTPLLSDIDVRLRRVKEAYEAGIDSLQEYGEKKARLEAQRQAILNAPAPAAPTVSPDAARQVLRDALGLEFRGAALKLGLRVQVRNGGGLSVSLDPVI</sequence>